<evidence type="ECO:0000256" key="2">
    <source>
        <dbReference type="SAM" id="SignalP"/>
    </source>
</evidence>
<keyword evidence="2" id="KW-0732">Signal</keyword>
<reference evidence="4" key="1">
    <citation type="journal article" date="2014" name="Science">
        <title>The coffee genome provides insight into the convergent evolution of caffeine biosynthesis.</title>
        <authorList>
            <person name="Denoeud F."/>
            <person name="Carretero-Paulet L."/>
            <person name="Dereeper A."/>
            <person name="Droc G."/>
            <person name="Guyot R."/>
            <person name="Pietrella M."/>
            <person name="Zheng C."/>
            <person name="Alberti A."/>
            <person name="Anthony F."/>
            <person name="Aprea G."/>
            <person name="Aury J.M."/>
            <person name="Bento P."/>
            <person name="Bernard M."/>
            <person name="Bocs S."/>
            <person name="Campa C."/>
            <person name="Cenci A."/>
            <person name="Combes M.C."/>
            <person name="Crouzillat D."/>
            <person name="Da Silva C."/>
            <person name="Daddiego L."/>
            <person name="De Bellis F."/>
            <person name="Dussert S."/>
            <person name="Garsmeur O."/>
            <person name="Gayraud T."/>
            <person name="Guignon V."/>
            <person name="Jahn K."/>
            <person name="Jamilloux V."/>
            <person name="Joet T."/>
            <person name="Labadie K."/>
            <person name="Lan T."/>
            <person name="Leclercq J."/>
            <person name="Lepelley M."/>
            <person name="Leroy T."/>
            <person name="Li L.T."/>
            <person name="Librado P."/>
            <person name="Lopez L."/>
            <person name="Munoz A."/>
            <person name="Noel B."/>
            <person name="Pallavicini A."/>
            <person name="Perrotta G."/>
            <person name="Poncet V."/>
            <person name="Pot D."/>
            <person name="Priyono X."/>
            <person name="Rigoreau M."/>
            <person name="Rouard M."/>
            <person name="Rozas J."/>
            <person name="Tranchant-Dubreuil C."/>
            <person name="VanBuren R."/>
            <person name="Zhang Q."/>
            <person name="Andrade A.C."/>
            <person name="Argout X."/>
            <person name="Bertrand B."/>
            <person name="de Kochko A."/>
            <person name="Graziosi G."/>
            <person name="Henry R.J."/>
            <person name="Jayarama X."/>
            <person name="Ming R."/>
            <person name="Nagai C."/>
            <person name="Rounsley S."/>
            <person name="Sankoff D."/>
            <person name="Giuliano G."/>
            <person name="Albert V.A."/>
            <person name="Wincker P."/>
            <person name="Lashermes P."/>
        </authorList>
    </citation>
    <scope>NUCLEOTIDE SEQUENCE [LARGE SCALE GENOMIC DNA]</scope>
    <source>
        <strain evidence="4">cv. DH200-94</strain>
    </source>
</reference>
<dbReference type="Proteomes" id="UP000295252">
    <property type="component" value="Unassembled WGS sequence"/>
</dbReference>
<feature type="chain" id="PRO_5001656067" evidence="2">
    <location>
        <begin position="23"/>
        <end position="77"/>
    </location>
</feature>
<feature type="signal peptide" evidence="2">
    <location>
        <begin position="1"/>
        <end position="22"/>
    </location>
</feature>
<feature type="region of interest" description="Disordered" evidence="1">
    <location>
        <begin position="49"/>
        <end position="77"/>
    </location>
</feature>
<dbReference type="PhylomeDB" id="A0A068VLI5"/>
<dbReference type="EMBL" id="HG744484">
    <property type="protein sequence ID" value="CDP21640.1"/>
    <property type="molecule type" value="Genomic_DNA"/>
</dbReference>
<keyword evidence="4" id="KW-1185">Reference proteome</keyword>
<dbReference type="AlphaFoldDB" id="A0A068VLI5"/>
<evidence type="ECO:0000313" key="4">
    <source>
        <dbReference type="Proteomes" id="UP000295252"/>
    </source>
</evidence>
<accession>A0A068VLI5</accession>
<organism evidence="3 4">
    <name type="scientific">Coffea canephora</name>
    <name type="common">Robusta coffee</name>
    <dbReference type="NCBI Taxonomy" id="49390"/>
    <lineage>
        <taxon>Eukaryota</taxon>
        <taxon>Viridiplantae</taxon>
        <taxon>Streptophyta</taxon>
        <taxon>Embryophyta</taxon>
        <taxon>Tracheophyta</taxon>
        <taxon>Spermatophyta</taxon>
        <taxon>Magnoliopsida</taxon>
        <taxon>eudicotyledons</taxon>
        <taxon>Gunneridae</taxon>
        <taxon>Pentapetalae</taxon>
        <taxon>asterids</taxon>
        <taxon>lamiids</taxon>
        <taxon>Gentianales</taxon>
        <taxon>Rubiaceae</taxon>
        <taxon>Ixoroideae</taxon>
        <taxon>Gardenieae complex</taxon>
        <taxon>Bertiereae - Coffeeae clade</taxon>
        <taxon>Coffeeae</taxon>
        <taxon>Coffea</taxon>
    </lineage>
</organism>
<protein>
    <submittedName>
        <fullName evidence="3">DH200=94 genomic scaffold, scaffold_5400</fullName>
    </submittedName>
</protein>
<evidence type="ECO:0000313" key="3">
    <source>
        <dbReference type="EMBL" id="CDP21640.1"/>
    </source>
</evidence>
<evidence type="ECO:0000256" key="1">
    <source>
        <dbReference type="SAM" id="MobiDB-lite"/>
    </source>
</evidence>
<gene>
    <name evidence="3" type="ORF">GSCOC_T00005066001</name>
</gene>
<name>A0A068VLI5_COFCA</name>
<feature type="compositionally biased region" description="Basic and acidic residues" evidence="1">
    <location>
        <begin position="68"/>
        <end position="77"/>
    </location>
</feature>
<dbReference type="Gramene" id="CDP21640">
    <property type="protein sequence ID" value="CDP21640"/>
    <property type="gene ID" value="GSCOC_T00005066001"/>
</dbReference>
<sequence>MASNNKALISVLFFLFLLSTQSIVPATARKILGTSEFGSNDNVQATRKLEGQIDPPWNPVGPYPSDGPRFETVKPIP</sequence>
<proteinExistence type="predicted"/>
<dbReference type="InParanoid" id="A0A068VLI5"/>